<keyword evidence="5" id="KW-0676">Redox-active center</keyword>
<feature type="domain" description="Thioredoxin" evidence="8">
    <location>
        <begin position="11"/>
        <end position="136"/>
    </location>
</feature>
<dbReference type="RefSeq" id="WP_183308049.1">
    <property type="nucleotide sequence ID" value="NZ_JACIEP010000011.1"/>
</dbReference>
<dbReference type="EMBL" id="JACIEP010000011">
    <property type="protein sequence ID" value="MBB4037189.1"/>
    <property type="molecule type" value="Genomic_DNA"/>
</dbReference>
<keyword evidence="7" id="KW-0732">Signal</keyword>
<dbReference type="CDD" id="cd02947">
    <property type="entry name" value="TRX_family"/>
    <property type="match status" value="1"/>
</dbReference>
<feature type="chain" id="PRO_5032810360" description="Thioredoxin" evidence="7">
    <location>
        <begin position="25"/>
        <end position="138"/>
    </location>
</feature>
<comment type="similarity">
    <text evidence="1">Belongs to the thioredoxin family.</text>
</comment>
<evidence type="ECO:0000313" key="10">
    <source>
        <dbReference type="Proteomes" id="UP000555103"/>
    </source>
</evidence>
<evidence type="ECO:0000313" key="9">
    <source>
        <dbReference type="EMBL" id="MBB4037189.1"/>
    </source>
</evidence>
<dbReference type="AlphaFoldDB" id="A0A840CRB0"/>
<dbReference type="GO" id="GO:0045454">
    <property type="term" value="P:cell redox homeostasis"/>
    <property type="evidence" value="ECO:0007669"/>
    <property type="project" value="TreeGrafter"/>
</dbReference>
<keyword evidence="2" id="KW-0813">Transport</keyword>
<reference evidence="9 10" key="1">
    <citation type="submission" date="2020-08" db="EMBL/GenBank/DDBJ databases">
        <title>Genomic Encyclopedia of Type Strains, Phase IV (KMG-IV): sequencing the most valuable type-strain genomes for metagenomic binning, comparative biology and taxonomic classification.</title>
        <authorList>
            <person name="Goeker M."/>
        </authorList>
    </citation>
    <scope>NUCLEOTIDE SEQUENCE [LARGE SCALE GENOMIC DNA]</scope>
    <source>
        <strain evidence="9 10">DSM 104969</strain>
    </source>
</reference>
<evidence type="ECO:0000256" key="7">
    <source>
        <dbReference type="SAM" id="SignalP"/>
    </source>
</evidence>
<dbReference type="InterPro" id="IPR036249">
    <property type="entry name" value="Thioredoxin-like_sf"/>
</dbReference>
<dbReference type="PANTHER" id="PTHR45663">
    <property type="entry name" value="GEO12009P1"/>
    <property type="match status" value="1"/>
</dbReference>
<dbReference type="NCBIfam" id="TIGR01068">
    <property type="entry name" value="thioredoxin"/>
    <property type="match status" value="1"/>
</dbReference>
<dbReference type="PROSITE" id="PS00194">
    <property type="entry name" value="THIOREDOXIN_1"/>
    <property type="match status" value="1"/>
</dbReference>
<comment type="caution">
    <text evidence="9">The sequence shown here is derived from an EMBL/GenBank/DDBJ whole genome shotgun (WGS) entry which is preliminary data.</text>
</comment>
<keyword evidence="3" id="KW-0249">Electron transport</keyword>
<dbReference type="InterPro" id="IPR005746">
    <property type="entry name" value="Thioredoxin"/>
</dbReference>
<sequence length="138" mass="15409">MKNKILAIFLLMTGFAISGSSVYAKDGGKEKPLIVILSSSNYKAETAKGLVFVDFWAAWCGPCRRIAPVLEELAGEYKDSVKIGKLNVDNYKKFAIEQGVEALPTIVVYKDGKEVERVVGLVKKENFVELIEKYSWKK</sequence>
<feature type="signal peptide" evidence="7">
    <location>
        <begin position="1"/>
        <end position="24"/>
    </location>
</feature>
<dbReference type="InterPro" id="IPR017937">
    <property type="entry name" value="Thioredoxin_CS"/>
</dbReference>
<evidence type="ECO:0000256" key="4">
    <source>
        <dbReference type="ARBA" id="ARBA00023157"/>
    </source>
</evidence>
<dbReference type="Proteomes" id="UP000555103">
    <property type="component" value="Unassembled WGS sequence"/>
</dbReference>
<dbReference type="Gene3D" id="3.40.30.10">
    <property type="entry name" value="Glutaredoxin"/>
    <property type="match status" value="1"/>
</dbReference>
<evidence type="ECO:0000256" key="6">
    <source>
        <dbReference type="NCBIfam" id="TIGR01068"/>
    </source>
</evidence>
<accession>A0A840CRB0</accession>
<dbReference type="SUPFAM" id="SSF52833">
    <property type="entry name" value="Thioredoxin-like"/>
    <property type="match status" value="1"/>
</dbReference>
<keyword evidence="10" id="KW-1185">Reference proteome</keyword>
<gene>
    <name evidence="9" type="ORF">GGR21_003104</name>
</gene>
<keyword evidence="4" id="KW-1015">Disulfide bond</keyword>
<dbReference type="GO" id="GO:0005829">
    <property type="term" value="C:cytosol"/>
    <property type="evidence" value="ECO:0007669"/>
    <property type="project" value="TreeGrafter"/>
</dbReference>
<evidence type="ECO:0000256" key="3">
    <source>
        <dbReference type="ARBA" id="ARBA00022982"/>
    </source>
</evidence>
<protein>
    <recommendedName>
        <fullName evidence="6">Thioredoxin</fullName>
    </recommendedName>
</protein>
<evidence type="ECO:0000256" key="1">
    <source>
        <dbReference type="ARBA" id="ARBA00008987"/>
    </source>
</evidence>
<proteinExistence type="inferred from homology"/>
<organism evidence="9 10">
    <name type="scientific">Dysgonomonas hofstadii</name>
    <dbReference type="NCBI Taxonomy" id="637886"/>
    <lineage>
        <taxon>Bacteria</taxon>
        <taxon>Pseudomonadati</taxon>
        <taxon>Bacteroidota</taxon>
        <taxon>Bacteroidia</taxon>
        <taxon>Bacteroidales</taxon>
        <taxon>Dysgonomonadaceae</taxon>
        <taxon>Dysgonomonas</taxon>
    </lineage>
</organism>
<dbReference type="PANTHER" id="PTHR45663:SF11">
    <property type="entry name" value="GEO12009P1"/>
    <property type="match status" value="1"/>
</dbReference>
<dbReference type="PROSITE" id="PS51352">
    <property type="entry name" value="THIOREDOXIN_2"/>
    <property type="match status" value="1"/>
</dbReference>
<dbReference type="Pfam" id="PF00085">
    <property type="entry name" value="Thioredoxin"/>
    <property type="match status" value="1"/>
</dbReference>
<evidence type="ECO:0000256" key="2">
    <source>
        <dbReference type="ARBA" id="ARBA00022448"/>
    </source>
</evidence>
<dbReference type="PRINTS" id="PR00421">
    <property type="entry name" value="THIOREDOXIN"/>
</dbReference>
<evidence type="ECO:0000259" key="8">
    <source>
        <dbReference type="PROSITE" id="PS51352"/>
    </source>
</evidence>
<dbReference type="FunFam" id="3.40.30.10:FF:000001">
    <property type="entry name" value="Thioredoxin"/>
    <property type="match status" value="1"/>
</dbReference>
<dbReference type="GO" id="GO:0015035">
    <property type="term" value="F:protein-disulfide reductase activity"/>
    <property type="evidence" value="ECO:0007669"/>
    <property type="project" value="UniProtKB-UniRule"/>
</dbReference>
<name>A0A840CRB0_9BACT</name>
<evidence type="ECO:0000256" key="5">
    <source>
        <dbReference type="ARBA" id="ARBA00023284"/>
    </source>
</evidence>
<dbReference type="InterPro" id="IPR013766">
    <property type="entry name" value="Thioredoxin_domain"/>
</dbReference>